<keyword evidence="2 7" id="KW-0812">Transmembrane</keyword>
<keyword evidence="9" id="KW-1185">Reference proteome</keyword>
<feature type="transmembrane region" description="Helical" evidence="7">
    <location>
        <begin position="7"/>
        <end position="27"/>
    </location>
</feature>
<accession>A0ABU9UB94</accession>
<keyword evidence="5 7" id="KW-0456">Lyase</keyword>
<keyword evidence="3 7" id="KW-1133">Transmembrane helix</keyword>
<dbReference type="EMBL" id="JBCHKQ010000002">
    <property type="protein sequence ID" value="MEM5947746.1"/>
    <property type="molecule type" value="Genomic_DNA"/>
</dbReference>
<reference evidence="8 9" key="1">
    <citation type="submission" date="2024-03" db="EMBL/GenBank/DDBJ databases">
        <title>Ignisphaera cupida sp. nov., a hyperthermophilic hydrolytic archaeon from a hot spring of Kamchatka, and proposal of Ignisphaeraceae fam. nov.</title>
        <authorList>
            <person name="Podosokorskaya O.A."/>
            <person name="Elcheninov A.G."/>
            <person name="Maltseva A.I."/>
            <person name="Zayulina K.S."/>
            <person name="Novikov A."/>
            <person name="Merkel A.Y."/>
        </authorList>
    </citation>
    <scope>NUCLEOTIDE SEQUENCE [LARGE SCALE GENOMIC DNA]</scope>
    <source>
        <strain evidence="8 9">38H-sp</strain>
    </source>
</reference>
<dbReference type="RefSeq" id="WP_420069196.1">
    <property type="nucleotide sequence ID" value="NZ_JBCHKQ010000002.1"/>
</dbReference>
<evidence type="ECO:0000256" key="5">
    <source>
        <dbReference type="ARBA" id="ARBA00023239"/>
    </source>
</evidence>
<dbReference type="InterPro" id="IPR003770">
    <property type="entry name" value="MLTG-like"/>
</dbReference>
<dbReference type="Proteomes" id="UP001466331">
    <property type="component" value="Unassembled WGS sequence"/>
</dbReference>
<dbReference type="EC" id="4.2.2.29" evidence="7"/>
<sequence length="341" mass="39271">MNRIKFFIAIIIFFVIAISLLMGYGYYLNLPVQSQNNNHILVIVNSGDSAFKVSQKLYENNLIRSPLLFRILTKINNSASLLKQGGYLLSPAMSTYEIYKIILKGENAIVKVTIPEGWTSTRIAELLDKKRLIDSERFLSLITNKKFIKSLGLSSDSLEGYLFPDTYFFSYGQSGEEIITKIIDNFFKKVGTLISHEDIMSKDFYEKLILASIVEREYRLPEEAPLIASVFFNRLERRIPLESCATIDYVLTEERGEKNKLELTYDDLKVESPFNTYKYYGLPPAPISNPGLIAIKAVLYPPKTDFLYFVLKDPAKGKHYFSKTFEEHVRAKFLYLKPYKN</sequence>
<proteinExistence type="inferred from homology"/>
<protein>
    <recommendedName>
        <fullName evidence="7">Endolytic murein transglycosylase</fullName>
        <ecNumber evidence="7">4.2.2.29</ecNumber>
    </recommendedName>
    <alternativeName>
        <fullName evidence="7">Peptidoglycan lytic transglycosylase</fullName>
    </alternativeName>
    <alternativeName>
        <fullName evidence="7">Peptidoglycan polymerization terminase</fullName>
    </alternativeName>
</protein>
<keyword evidence="6 7" id="KW-0961">Cell wall biogenesis/degradation</keyword>
<comment type="catalytic activity">
    <reaction evidence="7">
        <text>a peptidoglycan chain = a peptidoglycan chain with N-acetyl-1,6-anhydromuramyl-[peptide] at the reducing end + a peptidoglycan chain with N-acetylglucosamine at the non-reducing end.</text>
        <dbReference type="EC" id="4.2.2.29"/>
    </reaction>
</comment>
<evidence type="ECO:0000256" key="2">
    <source>
        <dbReference type="ARBA" id="ARBA00022692"/>
    </source>
</evidence>
<evidence type="ECO:0000313" key="9">
    <source>
        <dbReference type="Proteomes" id="UP001466331"/>
    </source>
</evidence>
<dbReference type="HAMAP" id="MF_02065">
    <property type="entry name" value="MltG"/>
    <property type="match status" value="1"/>
</dbReference>
<keyword evidence="1 7" id="KW-1003">Cell membrane</keyword>
<comment type="similarity">
    <text evidence="7">Belongs to the transglycosylase MltG family.</text>
</comment>
<evidence type="ECO:0000256" key="3">
    <source>
        <dbReference type="ARBA" id="ARBA00022989"/>
    </source>
</evidence>
<dbReference type="Pfam" id="PF02618">
    <property type="entry name" value="YceG"/>
    <property type="match status" value="1"/>
</dbReference>
<keyword evidence="4 7" id="KW-0472">Membrane</keyword>
<dbReference type="Gene3D" id="3.30.1490.480">
    <property type="entry name" value="Endolytic murein transglycosylase"/>
    <property type="match status" value="2"/>
</dbReference>
<dbReference type="CDD" id="cd08010">
    <property type="entry name" value="MltG_like"/>
    <property type="match status" value="1"/>
</dbReference>
<evidence type="ECO:0000256" key="6">
    <source>
        <dbReference type="ARBA" id="ARBA00023316"/>
    </source>
</evidence>
<organism evidence="8 9">
    <name type="scientific">Rarispira pelagica</name>
    <dbReference type="NCBI Taxonomy" id="3141764"/>
    <lineage>
        <taxon>Bacteria</taxon>
        <taxon>Pseudomonadati</taxon>
        <taxon>Spirochaetota</taxon>
        <taxon>Spirochaetia</taxon>
        <taxon>Winmispirales</taxon>
        <taxon>Winmispiraceae</taxon>
        <taxon>Rarispira</taxon>
    </lineage>
</organism>
<gene>
    <name evidence="7 8" type="primary">mltG</name>
    <name evidence="8" type="ORF">WKV44_04230</name>
</gene>
<evidence type="ECO:0000256" key="1">
    <source>
        <dbReference type="ARBA" id="ARBA00022475"/>
    </source>
</evidence>
<evidence type="ECO:0000256" key="7">
    <source>
        <dbReference type="HAMAP-Rule" id="MF_02065"/>
    </source>
</evidence>
<dbReference type="NCBIfam" id="TIGR00247">
    <property type="entry name" value="endolytic transglycosylase MltG"/>
    <property type="match status" value="1"/>
</dbReference>
<name>A0ABU9UB94_9SPIR</name>
<dbReference type="PANTHER" id="PTHR30518:SF2">
    <property type="entry name" value="ENDOLYTIC MUREIN TRANSGLYCOSYLASE"/>
    <property type="match status" value="1"/>
</dbReference>
<feature type="site" description="Important for catalytic activity" evidence="7">
    <location>
        <position position="217"/>
    </location>
</feature>
<evidence type="ECO:0000313" key="8">
    <source>
        <dbReference type="EMBL" id="MEM5947746.1"/>
    </source>
</evidence>
<comment type="function">
    <text evidence="7">Functions as a peptidoglycan terminase that cleaves nascent peptidoglycan strands endolytically to terminate their elongation.</text>
</comment>
<dbReference type="Gene3D" id="3.30.160.60">
    <property type="entry name" value="Classic Zinc Finger"/>
    <property type="match status" value="1"/>
</dbReference>
<comment type="subcellular location">
    <subcellularLocation>
        <location evidence="7">Cell membrane</location>
        <topology evidence="7">Single-pass membrane protein</topology>
    </subcellularLocation>
</comment>
<comment type="caution">
    <text evidence="8">The sequence shown here is derived from an EMBL/GenBank/DDBJ whole genome shotgun (WGS) entry which is preliminary data.</text>
</comment>
<dbReference type="PANTHER" id="PTHR30518">
    <property type="entry name" value="ENDOLYTIC MUREIN TRANSGLYCOSYLASE"/>
    <property type="match status" value="1"/>
</dbReference>
<evidence type="ECO:0000256" key="4">
    <source>
        <dbReference type="ARBA" id="ARBA00023136"/>
    </source>
</evidence>